<keyword evidence="13" id="KW-1133">Transmembrane helix</keyword>
<dbReference type="SUPFAM" id="SSF49503">
    <property type="entry name" value="Cupredoxins"/>
    <property type="match status" value="3"/>
</dbReference>
<organism evidence="15 16">
    <name type="scientific">Micromonospora solifontis</name>
    <dbReference type="NCBI Taxonomy" id="2487138"/>
    <lineage>
        <taxon>Bacteria</taxon>
        <taxon>Bacillati</taxon>
        <taxon>Actinomycetota</taxon>
        <taxon>Actinomycetes</taxon>
        <taxon>Micromonosporales</taxon>
        <taxon>Micromonosporaceae</taxon>
        <taxon>Micromonospora</taxon>
    </lineage>
</organism>
<dbReference type="Gene3D" id="2.60.40.420">
    <property type="entry name" value="Cupredoxins - blue copper proteins"/>
    <property type="match status" value="3"/>
</dbReference>
<evidence type="ECO:0000256" key="9">
    <source>
        <dbReference type="ARBA" id="ARBA00023002"/>
    </source>
</evidence>
<sequence length="495" mass="51977">MSCDLEVPAVPLNSSSPPVPDSPEPLSSDPAGRGGIAAWLGDLFPMLTSGVALGLLIGFVFVGLAQPHSALELSASGETAAASAGGSAPGAGKKLSFDIELGDMYVKPASISVPRGADVTVNVTNKGNQQHTLSLEGVDTPLLDPGSSSTVHWGVISKSTQAWCLVPGHKDAGMLLAINVEGEPAQAAPGGAADSAGGGNDATIDASAKPSADWKPVDPTLRPVERGTTHNVTLHVQEKTMEVAPGVKQVRWTYNGTAPGPVLHGKVGDVFNVRLVNDGTMEHSIDFHASKVAPNIQMRTIKPGESLDYQFKAQFAGIFTYHCGADPMIYHMGNGMYGAVVVDPPNLTKVDKEIVLVQSELNLGPQGQPGDLKKMMAGTDDAVVFNGYYNQYAFAPIKVAPGARVRVWLDNAGPNQNMAFHVVGTIFDTVWKEGAYRLRPGNAEQGGSQTLDLQPTQGGFVEFTLPDAGTYPFITHKMMNMSRGALGIFQVGGNK</sequence>
<comment type="subunit">
    <text evidence="4">Homotrimer.</text>
</comment>
<comment type="similarity">
    <text evidence="3">Belongs to the multicopper oxidase family.</text>
</comment>
<protein>
    <recommendedName>
        <fullName evidence="6">Copper-containing nitrite reductase</fullName>
        <ecNumber evidence="5">1.7.2.1</ecNumber>
    </recommendedName>
</protein>
<dbReference type="PRINTS" id="PR00695">
    <property type="entry name" value="CUNO2RDTASE"/>
</dbReference>
<feature type="transmembrane region" description="Helical" evidence="13">
    <location>
        <begin position="43"/>
        <end position="64"/>
    </location>
</feature>
<comment type="cofactor">
    <cofactor evidence="2">
        <name>Cu(2+)</name>
        <dbReference type="ChEBI" id="CHEBI:29036"/>
    </cofactor>
</comment>
<dbReference type="InterPro" id="IPR001287">
    <property type="entry name" value="NO2-reductase_Cu"/>
</dbReference>
<evidence type="ECO:0000256" key="10">
    <source>
        <dbReference type="ARBA" id="ARBA00023008"/>
    </source>
</evidence>
<comment type="catalytic activity">
    <reaction evidence="11">
        <text>nitric oxide + Fe(III)-[cytochrome c] + H2O = Fe(II)-[cytochrome c] + nitrite + 2 H(+)</text>
        <dbReference type="Rhea" id="RHEA:15233"/>
        <dbReference type="Rhea" id="RHEA-COMP:10350"/>
        <dbReference type="Rhea" id="RHEA-COMP:14399"/>
        <dbReference type="ChEBI" id="CHEBI:15377"/>
        <dbReference type="ChEBI" id="CHEBI:15378"/>
        <dbReference type="ChEBI" id="CHEBI:16301"/>
        <dbReference type="ChEBI" id="CHEBI:16480"/>
        <dbReference type="ChEBI" id="CHEBI:29033"/>
        <dbReference type="ChEBI" id="CHEBI:29034"/>
        <dbReference type="EC" id="1.7.2.1"/>
    </reaction>
</comment>
<dbReference type="Pfam" id="PF07732">
    <property type="entry name" value="Cu-oxidase_3"/>
    <property type="match status" value="1"/>
</dbReference>
<evidence type="ECO:0000256" key="2">
    <source>
        <dbReference type="ARBA" id="ARBA00001973"/>
    </source>
</evidence>
<keyword evidence="13" id="KW-0472">Membrane</keyword>
<comment type="cofactor">
    <cofactor evidence="1">
        <name>Cu(+)</name>
        <dbReference type="ChEBI" id="CHEBI:49552"/>
    </cofactor>
</comment>
<evidence type="ECO:0000256" key="7">
    <source>
        <dbReference type="ARBA" id="ARBA00022723"/>
    </source>
</evidence>
<proteinExistence type="inferred from homology"/>
<feature type="region of interest" description="Disordered" evidence="12">
    <location>
        <begin position="185"/>
        <end position="225"/>
    </location>
</feature>
<evidence type="ECO:0000259" key="14">
    <source>
        <dbReference type="Pfam" id="PF07732"/>
    </source>
</evidence>
<gene>
    <name evidence="15" type="ORF">EFE23_10430</name>
</gene>
<keyword evidence="13" id="KW-0812">Transmembrane</keyword>
<evidence type="ECO:0000256" key="5">
    <source>
        <dbReference type="ARBA" id="ARBA00011882"/>
    </source>
</evidence>
<dbReference type="PANTHER" id="PTHR11709:SF394">
    <property type="entry name" value="FI03373P-RELATED"/>
    <property type="match status" value="1"/>
</dbReference>
<evidence type="ECO:0000256" key="6">
    <source>
        <dbReference type="ARBA" id="ARBA00017290"/>
    </source>
</evidence>
<dbReference type="InterPro" id="IPR045087">
    <property type="entry name" value="Cu-oxidase_fam"/>
</dbReference>
<evidence type="ECO:0000256" key="1">
    <source>
        <dbReference type="ARBA" id="ARBA00001960"/>
    </source>
</evidence>
<keyword evidence="8" id="KW-0677">Repeat</keyword>
<evidence type="ECO:0000256" key="13">
    <source>
        <dbReference type="SAM" id="Phobius"/>
    </source>
</evidence>
<evidence type="ECO:0000256" key="3">
    <source>
        <dbReference type="ARBA" id="ARBA00010609"/>
    </source>
</evidence>
<evidence type="ECO:0000313" key="16">
    <source>
        <dbReference type="Proteomes" id="UP000280698"/>
    </source>
</evidence>
<dbReference type="CDD" id="cd11020">
    <property type="entry name" value="CuRO_1_CuNIR"/>
    <property type="match status" value="1"/>
</dbReference>
<keyword evidence="7" id="KW-0479">Metal-binding</keyword>
<dbReference type="EC" id="1.7.2.1" evidence="5"/>
<comment type="caution">
    <text evidence="15">The sequence shown here is derived from an EMBL/GenBank/DDBJ whole genome shotgun (WGS) entry which is preliminary data.</text>
</comment>
<evidence type="ECO:0000256" key="11">
    <source>
        <dbReference type="ARBA" id="ARBA00049340"/>
    </source>
</evidence>
<dbReference type="CDD" id="cd04208">
    <property type="entry name" value="CuRO_2_CuNIR"/>
    <property type="match status" value="1"/>
</dbReference>
<evidence type="ECO:0000256" key="4">
    <source>
        <dbReference type="ARBA" id="ARBA00011233"/>
    </source>
</evidence>
<dbReference type="EMBL" id="RJLN01000022">
    <property type="protein sequence ID" value="RNL99310.1"/>
    <property type="molecule type" value="Genomic_DNA"/>
</dbReference>
<dbReference type="PANTHER" id="PTHR11709">
    <property type="entry name" value="MULTI-COPPER OXIDASE"/>
    <property type="match status" value="1"/>
</dbReference>
<dbReference type="InterPro" id="IPR011707">
    <property type="entry name" value="Cu-oxidase-like_N"/>
</dbReference>
<dbReference type="CDD" id="cd00920">
    <property type="entry name" value="Cupredoxin"/>
    <property type="match status" value="1"/>
</dbReference>
<evidence type="ECO:0000256" key="8">
    <source>
        <dbReference type="ARBA" id="ARBA00022737"/>
    </source>
</evidence>
<dbReference type="InterPro" id="IPR008972">
    <property type="entry name" value="Cupredoxin"/>
</dbReference>
<evidence type="ECO:0000313" key="15">
    <source>
        <dbReference type="EMBL" id="RNL99310.1"/>
    </source>
</evidence>
<name>A0ABX9WH31_9ACTN</name>
<feature type="domain" description="Plastocyanin-like" evidence="14">
    <location>
        <begin position="236"/>
        <end position="346"/>
    </location>
</feature>
<dbReference type="Proteomes" id="UP000280698">
    <property type="component" value="Unassembled WGS sequence"/>
</dbReference>
<keyword evidence="9" id="KW-0560">Oxidoreductase</keyword>
<feature type="compositionally biased region" description="Low complexity" evidence="12">
    <location>
        <begin position="185"/>
        <end position="195"/>
    </location>
</feature>
<keyword evidence="16" id="KW-1185">Reference proteome</keyword>
<feature type="region of interest" description="Disordered" evidence="12">
    <location>
        <begin position="1"/>
        <end position="30"/>
    </location>
</feature>
<keyword evidence="10" id="KW-0186">Copper</keyword>
<evidence type="ECO:0000256" key="12">
    <source>
        <dbReference type="SAM" id="MobiDB-lite"/>
    </source>
</evidence>
<reference evidence="15 16" key="1">
    <citation type="submission" date="2018-11" db="EMBL/GenBank/DDBJ databases">
        <title>Micromonospora sp. PPF5-17, a new actinomycetes isolated from a hot spring soil.</title>
        <authorList>
            <person name="Thawai C."/>
        </authorList>
    </citation>
    <scope>NUCLEOTIDE SEQUENCE [LARGE SCALE GENOMIC DNA]</scope>
    <source>
        <strain evidence="15 16">PPF5-17</strain>
    </source>
</reference>
<accession>A0ABX9WH31</accession>